<dbReference type="GO" id="GO:0004497">
    <property type="term" value="F:monooxygenase activity"/>
    <property type="evidence" value="ECO:0007669"/>
    <property type="project" value="UniProtKB-KW"/>
</dbReference>
<dbReference type="SUPFAM" id="SSF48264">
    <property type="entry name" value="Cytochrome P450"/>
    <property type="match status" value="1"/>
</dbReference>
<comment type="caution">
    <text evidence="7">The sequence shown here is derived from an EMBL/GenBank/DDBJ whole genome shotgun (WGS) entry which is preliminary data.</text>
</comment>
<dbReference type="GO" id="GO:0005506">
    <property type="term" value="F:iron ion binding"/>
    <property type="evidence" value="ECO:0007669"/>
    <property type="project" value="InterPro"/>
</dbReference>
<dbReference type="InterPro" id="IPR036396">
    <property type="entry name" value="Cyt_P450_sf"/>
</dbReference>
<keyword evidence="8" id="KW-1185">Reference proteome</keyword>
<evidence type="ECO:0000313" key="8">
    <source>
        <dbReference type="Proteomes" id="UP000191342"/>
    </source>
</evidence>
<evidence type="ECO:0000256" key="2">
    <source>
        <dbReference type="ARBA" id="ARBA00022723"/>
    </source>
</evidence>
<dbReference type="AlphaFoldDB" id="A0A1V6SY53"/>
<dbReference type="GO" id="GO:0043386">
    <property type="term" value="P:mycotoxin biosynthetic process"/>
    <property type="evidence" value="ECO:0007669"/>
    <property type="project" value="UniProtKB-ARBA"/>
</dbReference>
<evidence type="ECO:0000256" key="6">
    <source>
        <dbReference type="RuleBase" id="RU000461"/>
    </source>
</evidence>
<gene>
    <name evidence="7" type="ORF">PENFLA_c020G03321</name>
</gene>
<evidence type="ECO:0000313" key="7">
    <source>
        <dbReference type="EMBL" id="OQE18902.1"/>
    </source>
</evidence>
<keyword evidence="2 5" id="KW-0479">Metal-binding</keyword>
<dbReference type="OrthoDB" id="2789670at2759"/>
<dbReference type="Gene3D" id="1.10.630.10">
    <property type="entry name" value="Cytochrome P450"/>
    <property type="match status" value="1"/>
</dbReference>
<evidence type="ECO:0008006" key="9">
    <source>
        <dbReference type="Google" id="ProtNLM"/>
    </source>
</evidence>
<reference evidence="8" key="1">
    <citation type="journal article" date="2017" name="Nat. Microbiol.">
        <title>Global analysis of biosynthetic gene clusters reveals vast potential of secondary metabolite production in Penicillium species.</title>
        <authorList>
            <person name="Nielsen J.C."/>
            <person name="Grijseels S."/>
            <person name="Prigent S."/>
            <person name="Ji B."/>
            <person name="Dainat J."/>
            <person name="Nielsen K.F."/>
            <person name="Frisvad J.C."/>
            <person name="Workman M."/>
            <person name="Nielsen J."/>
        </authorList>
    </citation>
    <scope>NUCLEOTIDE SEQUENCE [LARGE SCALE GENOMIC DNA]</scope>
    <source>
        <strain evidence="8">IBT 14082</strain>
    </source>
</reference>
<keyword evidence="4 5" id="KW-0408">Iron</keyword>
<dbReference type="PROSITE" id="PS00086">
    <property type="entry name" value="CYTOCHROME_P450"/>
    <property type="match status" value="1"/>
</dbReference>
<dbReference type="PRINTS" id="PR00385">
    <property type="entry name" value="P450"/>
</dbReference>
<dbReference type="PRINTS" id="PR00463">
    <property type="entry name" value="EP450I"/>
</dbReference>
<dbReference type="PANTHER" id="PTHR46300:SF12">
    <property type="entry name" value="P450, PUTATIVE (EUROFUNG)-RELATED"/>
    <property type="match status" value="1"/>
</dbReference>
<comment type="similarity">
    <text evidence="1 6">Belongs to the cytochrome P450 family.</text>
</comment>
<dbReference type="Proteomes" id="UP000191342">
    <property type="component" value="Unassembled WGS sequence"/>
</dbReference>
<dbReference type="InterPro" id="IPR001128">
    <property type="entry name" value="Cyt_P450"/>
</dbReference>
<evidence type="ECO:0000256" key="4">
    <source>
        <dbReference type="ARBA" id="ARBA00023004"/>
    </source>
</evidence>
<keyword evidence="6" id="KW-0503">Monooxygenase</keyword>
<comment type="cofactor">
    <cofactor evidence="5">
        <name>heme</name>
        <dbReference type="ChEBI" id="CHEBI:30413"/>
    </cofactor>
</comment>
<dbReference type="InterPro" id="IPR017972">
    <property type="entry name" value="Cyt_P450_CS"/>
</dbReference>
<evidence type="ECO:0000256" key="5">
    <source>
        <dbReference type="PIRSR" id="PIRSR602401-1"/>
    </source>
</evidence>
<dbReference type="Pfam" id="PF00067">
    <property type="entry name" value="p450"/>
    <property type="match status" value="1"/>
</dbReference>
<keyword evidence="5 6" id="KW-0349">Heme</keyword>
<dbReference type="EMBL" id="MLQL01000020">
    <property type="protein sequence ID" value="OQE18902.1"/>
    <property type="molecule type" value="Genomic_DNA"/>
</dbReference>
<name>A0A1V6SY53_9EURO</name>
<organism evidence="7 8">
    <name type="scientific">Penicillium flavigenum</name>
    <dbReference type="NCBI Taxonomy" id="254877"/>
    <lineage>
        <taxon>Eukaryota</taxon>
        <taxon>Fungi</taxon>
        <taxon>Dikarya</taxon>
        <taxon>Ascomycota</taxon>
        <taxon>Pezizomycotina</taxon>
        <taxon>Eurotiomycetes</taxon>
        <taxon>Eurotiomycetidae</taxon>
        <taxon>Eurotiales</taxon>
        <taxon>Aspergillaceae</taxon>
        <taxon>Penicillium</taxon>
    </lineage>
</organism>
<evidence type="ECO:0000256" key="1">
    <source>
        <dbReference type="ARBA" id="ARBA00010617"/>
    </source>
</evidence>
<sequence length="568" mass="63852">MLAIGLDPFSQQLLQLEQRPRFSNACHTGSEAAFNTLATGFHWGKTLYAHDRSQAENSTRNPVIRMTTELELSMQAAILNGLSRTRKVVDQLVTMQCPTGICAWDQFQTLANGELAYAENIHCPLAEQQERILICIVIYFAHSSYGVMKDTVGWEHFLAMQKYSPRFRSSRKAMHPYIGSESAAAQFNPLQEMETHRFLFRVLEDQTKLMEHIQTEAGAVILQIAYGYTIESHKRDPLVHIANLALDHFSKASTPGTWLVDIIPALKHVPSWLPGASFKRTAQEWRKNVTAVAEKPYAFTRRQTEEGHFQPSYLSNLFRTTGCPPPGSEDEFVARMTAASLYTGGADTTVCAIEIFFLAMTLHPEVQVKAQEEIDRVLGPCQLPTVGDRSRLPYIDAVVKEVLRWHPVGPMGIPHASSEDDTWGEYFIPKGSLILPNIWAMTHDPTVYHDPMVFKPERFLGIDGREPEFDPHDLVFGFGRRICPARILADTTLYLSAAQSLAVFNIRKAVEDGKEVDVQPEFQPGVISHPVPWKFHIEPRSAAHGSVIRSVEKKHPWEASNAPDLEGI</sequence>
<dbReference type="STRING" id="254877.A0A1V6SY53"/>
<dbReference type="CDD" id="cd11065">
    <property type="entry name" value="CYP64-like"/>
    <property type="match status" value="1"/>
</dbReference>
<protein>
    <recommendedName>
        <fullName evidence="9">O-methylsterigmatocystin oxidoreductase</fullName>
    </recommendedName>
</protein>
<dbReference type="InterPro" id="IPR050364">
    <property type="entry name" value="Cytochrome_P450_fung"/>
</dbReference>
<dbReference type="GO" id="GO:0016705">
    <property type="term" value="F:oxidoreductase activity, acting on paired donors, with incorporation or reduction of molecular oxygen"/>
    <property type="evidence" value="ECO:0007669"/>
    <property type="project" value="InterPro"/>
</dbReference>
<dbReference type="GO" id="GO:0020037">
    <property type="term" value="F:heme binding"/>
    <property type="evidence" value="ECO:0007669"/>
    <property type="project" value="InterPro"/>
</dbReference>
<dbReference type="InterPro" id="IPR002401">
    <property type="entry name" value="Cyt_P450_E_grp-I"/>
</dbReference>
<dbReference type="PANTHER" id="PTHR46300">
    <property type="entry name" value="P450, PUTATIVE (EUROFUNG)-RELATED-RELATED"/>
    <property type="match status" value="1"/>
</dbReference>
<feature type="binding site" description="axial binding residue" evidence="5">
    <location>
        <position position="483"/>
    </location>
    <ligand>
        <name>heme</name>
        <dbReference type="ChEBI" id="CHEBI:30413"/>
    </ligand>
    <ligandPart>
        <name>Fe</name>
        <dbReference type="ChEBI" id="CHEBI:18248"/>
    </ligandPart>
</feature>
<proteinExistence type="inferred from homology"/>
<evidence type="ECO:0000256" key="3">
    <source>
        <dbReference type="ARBA" id="ARBA00023002"/>
    </source>
</evidence>
<accession>A0A1V6SY53</accession>
<keyword evidence="3 6" id="KW-0560">Oxidoreductase</keyword>